<reference evidence="1 2" key="1">
    <citation type="journal article" date="2015" name="Fungal Genet. Biol.">
        <title>Evolution of novel wood decay mechanisms in Agaricales revealed by the genome sequences of Fistulina hepatica and Cylindrobasidium torrendii.</title>
        <authorList>
            <person name="Floudas D."/>
            <person name="Held B.W."/>
            <person name="Riley R."/>
            <person name="Nagy L.G."/>
            <person name="Koehler G."/>
            <person name="Ransdell A.S."/>
            <person name="Younus H."/>
            <person name="Chow J."/>
            <person name="Chiniquy J."/>
            <person name="Lipzen A."/>
            <person name="Tritt A."/>
            <person name="Sun H."/>
            <person name="Haridas S."/>
            <person name="LaButti K."/>
            <person name="Ohm R.A."/>
            <person name="Kues U."/>
            <person name="Blanchette R.A."/>
            <person name="Grigoriev I.V."/>
            <person name="Minto R.E."/>
            <person name="Hibbett D.S."/>
        </authorList>
    </citation>
    <scope>NUCLEOTIDE SEQUENCE [LARGE SCALE GENOMIC DNA]</scope>
    <source>
        <strain evidence="1 2">ATCC 64428</strain>
    </source>
</reference>
<evidence type="ECO:0000313" key="2">
    <source>
        <dbReference type="Proteomes" id="UP000054144"/>
    </source>
</evidence>
<gene>
    <name evidence="1" type="ORF">FISHEDRAFT_42255</name>
</gene>
<keyword evidence="2" id="KW-1185">Reference proteome</keyword>
<dbReference type="OrthoDB" id="3251442at2759"/>
<evidence type="ECO:0000313" key="1">
    <source>
        <dbReference type="EMBL" id="KIY49007.1"/>
    </source>
</evidence>
<dbReference type="EMBL" id="KN881752">
    <property type="protein sequence ID" value="KIY49007.1"/>
    <property type="molecule type" value="Genomic_DNA"/>
</dbReference>
<dbReference type="AlphaFoldDB" id="A0A0D7ADE1"/>
<proteinExistence type="predicted"/>
<accession>A0A0D7ADE1</accession>
<dbReference type="Proteomes" id="UP000054144">
    <property type="component" value="Unassembled WGS sequence"/>
</dbReference>
<protein>
    <submittedName>
        <fullName evidence="1">Uncharacterized protein</fullName>
    </submittedName>
</protein>
<organism evidence="1 2">
    <name type="scientific">Fistulina hepatica ATCC 64428</name>
    <dbReference type="NCBI Taxonomy" id="1128425"/>
    <lineage>
        <taxon>Eukaryota</taxon>
        <taxon>Fungi</taxon>
        <taxon>Dikarya</taxon>
        <taxon>Basidiomycota</taxon>
        <taxon>Agaricomycotina</taxon>
        <taxon>Agaricomycetes</taxon>
        <taxon>Agaricomycetidae</taxon>
        <taxon>Agaricales</taxon>
        <taxon>Fistulinaceae</taxon>
        <taxon>Fistulina</taxon>
    </lineage>
</organism>
<name>A0A0D7ADE1_9AGAR</name>
<feature type="non-terminal residue" evidence="1">
    <location>
        <position position="200"/>
    </location>
</feature>
<sequence length="200" mass="23504">MLYLEEKLTSLDRSTLWHYTLKVDRHLDDETFKYLPNIFPESAVDTWHNTQVRVAELACLNPVNYDTCINSCVCYVGPHAALQQCPYCGEARLNARGRARKRFQYVPLIPRLVGYYKNRDMAQKLRYRAEFDTLRAARAPEDHGRVEDIFDGEHYQRLRTRHVVVDQKTYPHRFFESPRDIALAISTDGFAPFKRRSKTC</sequence>